<evidence type="ECO:0000256" key="5">
    <source>
        <dbReference type="ARBA" id="ARBA00022989"/>
    </source>
</evidence>
<dbReference type="PANTHER" id="PTHR10332">
    <property type="entry name" value="EQUILIBRATIVE NUCLEOSIDE TRANSPORTER"/>
    <property type="match status" value="1"/>
</dbReference>
<dbReference type="OMA" id="WDICTTE"/>
<feature type="transmembrane region" description="Helical" evidence="7">
    <location>
        <begin position="107"/>
        <end position="128"/>
    </location>
</feature>
<evidence type="ECO:0000256" key="2">
    <source>
        <dbReference type="ARBA" id="ARBA00007965"/>
    </source>
</evidence>
<dbReference type="OrthoDB" id="294702at2759"/>
<dbReference type="EMBL" id="DS028129">
    <property type="protein sequence ID" value="EEY54416.1"/>
    <property type="molecule type" value="Genomic_DNA"/>
</dbReference>
<evidence type="ECO:0000256" key="1">
    <source>
        <dbReference type="ARBA" id="ARBA00004141"/>
    </source>
</evidence>
<evidence type="ECO:0000313" key="10">
    <source>
        <dbReference type="Proteomes" id="UP000006643"/>
    </source>
</evidence>
<evidence type="ECO:0000256" key="3">
    <source>
        <dbReference type="ARBA" id="ARBA00022448"/>
    </source>
</evidence>
<evidence type="ECO:0000313" key="9">
    <source>
        <dbReference type="EMBL" id="EEY54416.1"/>
    </source>
</evidence>
<dbReference type="Pfam" id="PF12697">
    <property type="entry name" value="Abhydrolase_6"/>
    <property type="match status" value="1"/>
</dbReference>
<comment type="similarity">
    <text evidence="2">Belongs to the SLC29A/ENT transporter (TC 2.A.57) family.</text>
</comment>
<dbReference type="SUPFAM" id="SSF53474">
    <property type="entry name" value="alpha/beta-Hydrolases"/>
    <property type="match status" value="1"/>
</dbReference>
<keyword evidence="6 7" id="KW-0472">Membrane</keyword>
<feature type="transmembrane region" description="Helical" evidence="7">
    <location>
        <begin position="134"/>
        <end position="156"/>
    </location>
</feature>
<feature type="transmembrane region" description="Helical" evidence="7">
    <location>
        <begin position="332"/>
        <end position="350"/>
    </location>
</feature>
<reference evidence="10" key="1">
    <citation type="journal article" date="2009" name="Nature">
        <title>Genome sequence and analysis of the Irish potato famine pathogen Phytophthora infestans.</title>
        <authorList>
            <consortium name="The Broad Institute Genome Sequencing Platform"/>
            <person name="Haas B.J."/>
            <person name="Kamoun S."/>
            <person name="Zody M.C."/>
            <person name="Jiang R.H."/>
            <person name="Handsaker R.E."/>
            <person name="Cano L.M."/>
            <person name="Grabherr M."/>
            <person name="Kodira C.D."/>
            <person name="Raffaele S."/>
            <person name="Torto-Alalibo T."/>
            <person name="Bozkurt T.O."/>
            <person name="Ah-Fong A.M."/>
            <person name="Alvarado L."/>
            <person name="Anderson V.L."/>
            <person name="Armstrong M.R."/>
            <person name="Avrova A."/>
            <person name="Baxter L."/>
            <person name="Beynon J."/>
            <person name="Boevink P.C."/>
            <person name="Bollmann S.R."/>
            <person name="Bos J.I."/>
            <person name="Bulone V."/>
            <person name="Cai G."/>
            <person name="Cakir C."/>
            <person name="Carrington J.C."/>
            <person name="Chawner M."/>
            <person name="Conti L."/>
            <person name="Costanzo S."/>
            <person name="Ewan R."/>
            <person name="Fahlgren N."/>
            <person name="Fischbach M.A."/>
            <person name="Fugelstad J."/>
            <person name="Gilroy E.M."/>
            <person name="Gnerre S."/>
            <person name="Green P.J."/>
            <person name="Grenville-Briggs L.J."/>
            <person name="Griffith J."/>
            <person name="Grunwald N.J."/>
            <person name="Horn K."/>
            <person name="Horner N.R."/>
            <person name="Hu C.H."/>
            <person name="Huitema E."/>
            <person name="Jeong D.H."/>
            <person name="Jones A.M."/>
            <person name="Jones J.D."/>
            <person name="Jones R.W."/>
            <person name="Karlsson E.K."/>
            <person name="Kunjeti S.G."/>
            <person name="Lamour K."/>
            <person name="Liu Z."/>
            <person name="Ma L."/>
            <person name="Maclean D."/>
            <person name="Chibucos M.C."/>
            <person name="McDonald H."/>
            <person name="McWalters J."/>
            <person name="Meijer H.J."/>
            <person name="Morgan W."/>
            <person name="Morris P.F."/>
            <person name="Munro C.A."/>
            <person name="O'Neill K."/>
            <person name="Ospina-Giraldo M."/>
            <person name="Pinzon A."/>
            <person name="Pritchard L."/>
            <person name="Ramsahoye B."/>
            <person name="Ren Q."/>
            <person name="Restrepo S."/>
            <person name="Roy S."/>
            <person name="Sadanandom A."/>
            <person name="Savidor A."/>
            <person name="Schornack S."/>
            <person name="Schwartz D.C."/>
            <person name="Schumann U.D."/>
            <person name="Schwessinger B."/>
            <person name="Seyer L."/>
            <person name="Sharpe T."/>
            <person name="Silvar C."/>
            <person name="Song J."/>
            <person name="Studholme D.J."/>
            <person name="Sykes S."/>
            <person name="Thines M."/>
            <person name="van de Vondervoort P.J."/>
            <person name="Phuntumart V."/>
            <person name="Wawra S."/>
            <person name="Weide R."/>
            <person name="Win J."/>
            <person name="Young C."/>
            <person name="Zhou S."/>
            <person name="Fry W."/>
            <person name="Meyers B.C."/>
            <person name="van West P."/>
            <person name="Ristaino J."/>
            <person name="Govers F."/>
            <person name="Birch P.R."/>
            <person name="Whisson S.C."/>
            <person name="Judelson H.S."/>
            <person name="Nusbaum C."/>
        </authorList>
    </citation>
    <scope>NUCLEOTIDE SEQUENCE [LARGE SCALE GENOMIC DNA]</scope>
    <source>
        <strain evidence="10">T30-4</strain>
    </source>
</reference>
<dbReference type="Proteomes" id="UP000006643">
    <property type="component" value="Unassembled WGS sequence"/>
</dbReference>
<feature type="domain" description="AB hydrolase-1" evidence="8">
    <location>
        <begin position="488"/>
        <end position="755"/>
    </location>
</feature>
<feature type="transmembrane region" description="Helical" evidence="7">
    <location>
        <begin position="197"/>
        <end position="218"/>
    </location>
</feature>
<keyword evidence="3" id="KW-0813">Transport</keyword>
<keyword evidence="4 7" id="KW-0812">Transmembrane</keyword>
<name>D0N9C8_PHYIT</name>
<dbReference type="InterPro" id="IPR002259">
    <property type="entry name" value="Eqnu_transpt"/>
</dbReference>
<protein>
    <submittedName>
        <fullName evidence="9">Equilibrative Nucleoside Transporter (ENT) Family</fullName>
    </submittedName>
</protein>
<feature type="transmembrane region" description="Helical" evidence="7">
    <location>
        <begin position="263"/>
        <end position="281"/>
    </location>
</feature>
<keyword evidence="10" id="KW-1185">Reference proteome</keyword>
<dbReference type="InParanoid" id="D0N9C8"/>
<dbReference type="RefSeq" id="XP_002904238.1">
    <property type="nucleotide sequence ID" value="XM_002904192.1"/>
</dbReference>
<evidence type="ECO:0000256" key="6">
    <source>
        <dbReference type="ARBA" id="ARBA00023136"/>
    </source>
</evidence>
<dbReference type="GO" id="GO:0005337">
    <property type="term" value="F:nucleoside transmembrane transporter activity"/>
    <property type="evidence" value="ECO:0007669"/>
    <property type="project" value="InterPro"/>
</dbReference>
<feature type="transmembrane region" description="Helical" evidence="7">
    <location>
        <begin position="362"/>
        <end position="380"/>
    </location>
</feature>
<dbReference type="GeneID" id="9472746"/>
<organism evidence="9 10">
    <name type="scientific">Phytophthora infestans (strain T30-4)</name>
    <name type="common">Potato late blight agent</name>
    <dbReference type="NCBI Taxonomy" id="403677"/>
    <lineage>
        <taxon>Eukaryota</taxon>
        <taxon>Sar</taxon>
        <taxon>Stramenopiles</taxon>
        <taxon>Oomycota</taxon>
        <taxon>Peronosporomycetes</taxon>
        <taxon>Peronosporales</taxon>
        <taxon>Peronosporaceae</taxon>
        <taxon>Phytophthora</taxon>
    </lineage>
</organism>
<dbReference type="GO" id="GO:0005886">
    <property type="term" value="C:plasma membrane"/>
    <property type="evidence" value="ECO:0007669"/>
    <property type="project" value="TreeGrafter"/>
</dbReference>
<dbReference type="InterPro" id="IPR000073">
    <property type="entry name" value="AB_hydrolase_1"/>
</dbReference>
<sequence length="1035" mass="114919">MSAPRTPEFHFSSYSDHVETPLENQGNVQSAESEAREETMACWLFALVGIGFLFPFSALTQPVDYWKMLFPDYNIEFAITSVFMYTSLAFLSLLVMFFGKPQYTGRIVGGFVGQLTVLVFVPTSYYFLASSSAAILGATAVAAIATAFIDSCAIALVSHYPQRVQESFQLGIGLSALIGSIYRDLTKLVFPTDQLLASSLIYFYSGALTIAVCIGAYYKAMKLQITQKYLLTERDSNVELIEKRQSLDDTGRAPTKWSVLKKVWHLELLILCVYLASLSVWPPLVTEIKTYNFPSLQENGWWSLILLTIFSTFDCVGRFVVNHRLGLKPSNVWMPIIARFIFVPIIIGIVKEWWLQNDICSVFFQIIITTISLNMFVRLGRPLRAAASRPTNVRRFSKATPKPRPTVRPTKQMVATELKEVGKLMISGLAVTSALIASGGFVIETVKTMNPMSPPGFLLQVSGPGGEPTDIHVQRLGTGDVTVLFDGGVGETSFDWDKVAVDVAKFATVISIDRPGLGFSKPGVLPRTSSQIVKEYKQVLEKLNVNGKVVLVGHGAGGYNMRQLAQELKETVHGPECQGLVLVDALQENLRQELESVSEVVHKSLEEMDSNGEMVLRLSRFGLVRLINVVQHSKMAEKYSPVALPFVESFAPSPAHREGALCENQAIPETEQHFRDSTGLTPFDFPCVVLSHGKTGMFDTMKVQAGVTPKTLADLERKWLDAQTKLANTVSKRSVHLVVSDAGHCIHHEKPQEVTKAVRALVDEIHAPFAMKTAITTVFVLSLLALTEAGYVDLFKDDYFKRIYVHESRSSSAILFNALLEEMLARAWFAHYNRNSPEYPDQENFRLDGINDEVSSFMVLNKGKNAGSMYICPLPESGEASYTATSDAMSAQAIGHVDLYQDAYFKHKVARVRNVQSDICYNLACLVTDNVVTSVKWSGLPETGKAFKRESSIILFYTDRDCFSDFIAWPVNTQSRDDLYFPVNFRLDGINDAVSSFMVADEWVVKGYRKVCNEAGLLDNSTSLGYIIGSTQDST</sequence>
<proteinExistence type="inferred from homology"/>
<comment type="subcellular location">
    <subcellularLocation>
        <location evidence="1">Membrane</location>
        <topology evidence="1">Multi-pass membrane protein</topology>
    </subcellularLocation>
</comment>
<evidence type="ECO:0000259" key="8">
    <source>
        <dbReference type="Pfam" id="PF12697"/>
    </source>
</evidence>
<dbReference type="AlphaFoldDB" id="D0N9C8"/>
<feature type="transmembrane region" description="Helical" evidence="7">
    <location>
        <begin position="421"/>
        <end position="443"/>
    </location>
</feature>
<dbReference type="HOGENOM" id="CLU_293644_0_0_1"/>
<dbReference type="VEuPathDB" id="FungiDB:PITG_08049"/>
<dbReference type="KEGG" id="pif:PITG_08049"/>
<keyword evidence="5 7" id="KW-1133">Transmembrane helix</keyword>
<dbReference type="Gene3D" id="3.40.50.1820">
    <property type="entry name" value="alpha/beta hydrolase"/>
    <property type="match status" value="1"/>
</dbReference>
<accession>D0N9C8</accession>
<feature type="transmembrane region" description="Helical" evidence="7">
    <location>
        <begin position="168"/>
        <end position="185"/>
    </location>
</feature>
<gene>
    <name evidence="9" type="ORF">PITG_08049</name>
</gene>
<feature type="transmembrane region" description="Helical" evidence="7">
    <location>
        <begin position="78"/>
        <end position="98"/>
    </location>
</feature>
<dbReference type="PANTHER" id="PTHR10332:SF10">
    <property type="entry name" value="EQUILIBRATIVE NUCLEOSIDE TRANSPORTER 4"/>
    <property type="match status" value="1"/>
</dbReference>
<evidence type="ECO:0000256" key="7">
    <source>
        <dbReference type="SAM" id="Phobius"/>
    </source>
</evidence>
<evidence type="ECO:0000256" key="4">
    <source>
        <dbReference type="ARBA" id="ARBA00022692"/>
    </source>
</evidence>
<feature type="transmembrane region" description="Helical" evidence="7">
    <location>
        <begin position="301"/>
        <end position="320"/>
    </location>
</feature>
<dbReference type="eggNOG" id="KOG1479">
    <property type="taxonomic scope" value="Eukaryota"/>
</dbReference>
<feature type="transmembrane region" description="Helical" evidence="7">
    <location>
        <begin position="40"/>
        <end position="58"/>
    </location>
</feature>
<dbReference type="InterPro" id="IPR029058">
    <property type="entry name" value="AB_hydrolase_fold"/>
</dbReference>